<dbReference type="Pfam" id="PF14277">
    <property type="entry name" value="DUF4364"/>
    <property type="match status" value="1"/>
</dbReference>
<dbReference type="RefSeq" id="WP_109748254.1">
    <property type="nucleotide sequence ID" value="NZ_CABJAT010000004.1"/>
</dbReference>
<dbReference type="InterPro" id="IPR036388">
    <property type="entry name" value="WH-like_DNA-bd_sf"/>
</dbReference>
<evidence type="ECO:0000313" key="1">
    <source>
        <dbReference type="EMBL" id="PWJ72789.1"/>
    </source>
</evidence>
<dbReference type="Gene3D" id="1.10.10.10">
    <property type="entry name" value="Winged helix-like DNA-binding domain superfamily/Winged helix DNA-binding domain"/>
    <property type="match status" value="1"/>
</dbReference>
<reference evidence="1 2" key="1">
    <citation type="submission" date="2018-05" db="EMBL/GenBank/DDBJ databases">
        <authorList>
            <person name="Goeker M."/>
            <person name="Huntemann M."/>
            <person name="Clum A."/>
            <person name="Pillay M."/>
            <person name="Palaniappan K."/>
            <person name="Varghese N."/>
            <person name="Mikhailova N."/>
            <person name="Stamatis D."/>
            <person name="Reddy T."/>
            <person name="Daum C."/>
            <person name="Shapiro N."/>
            <person name="Ivanova N."/>
            <person name="Kyrpides N."/>
            <person name="Woyke T."/>
        </authorList>
    </citation>
    <scope>NUCLEOTIDE SEQUENCE [LARGE SCALE GENOMIC DNA]</scope>
    <source>
        <strain evidence="1 2">DSM 26524</strain>
    </source>
</reference>
<proteinExistence type="predicted"/>
<accession>A0AB73SZC2</accession>
<name>A0AB73SZC2_9FIRM</name>
<dbReference type="SUPFAM" id="SSF46785">
    <property type="entry name" value="Winged helix' DNA-binding domain"/>
    <property type="match status" value="1"/>
</dbReference>
<protein>
    <submittedName>
        <fullName evidence="1">Uncharacterized protein DUF4364</fullName>
    </submittedName>
</protein>
<sequence>MAEPLTLYKLIILYMLKKVDFPLTNAQITDFMLDHEYTTYFTLQQALSELLESELIRVETISHTSQYRLTEAGAETLEYFSHMISRPIQEDIDAYLADNKLKLRNEVSVLADYYKTNGNEFAVHFRVKEKANDLIDLTLTVPLEDQAKAMCSSWHKKCQQIYAYLMEELM</sequence>
<dbReference type="AlphaFoldDB" id="A0AB73SZC2"/>
<keyword evidence="2" id="KW-1185">Reference proteome</keyword>
<dbReference type="InterPro" id="IPR025374">
    <property type="entry name" value="DUF4364"/>
</dbReference>
<evidence type="ECO:0000313" key="2">
    <source>
        <dbReference type="Proteomes" id="UP000245412"/>
    </source>
</evidence>
<dbReference type="EMBL" id="QGGY01000016">
    <property type="protein sequence ID" value="PWJ72789.1"/>
    <property type="molecule type" value="Genomic_DNA"/>
</dbReference>
<comment type="caution">
    <text evidence="1">The sequence shown here is derived from an EMBL/GenBank/DDBJ whole genome shotgun (WGS) entry which is preliminary data.</text>
</comment>
<dbReference type="Proteomes" id="UP000245412">
    <property type="component" value="Unassembled WGS sequence"/>
</dbReference>
<gene>
    <name evidence="1" type="ORF">C7383_116103</name>
</gene>
<dbReference type="InterPro" id="IPR036390">
    <property type="entry name" value="WH_DNA-bd_sf"/>
</dbReference>
<organism evidence="1 2">
    <name type="scientific">Murimonas intestini</name>
    <dbReference type="NCBI Taxonomy" id="1337051"/>
    <lineage>
        <taxon>Bacteria</taxon>
        <taxon>Bacillati</taxon>
        <taxon>Bacillota</taxon>
        <taxon>Clostridia</taxon>
        <taxon>Lachnospirales</taxon>
        <taxon>Lachnospiraceae</taxon>
        <taxon>Murimonas</taxon>
    </lineage>
</organism>